<keyword evidence="1" id="KW-0812">Transmembrane</keyword>
<dbReference type="Proteomes" id="UP000645865">
    <property type="component" value="Unassembled WGS sequence"/>
</dbReference>
<accession>A0A8I1JAZ2</accession>
<sequence length="217" mass="23987">MEPAHVSAIISAIAGITGVLLGNGLVAFKERRANHSREIQETTYLGAIVVSHLDRFASGCWEVAMDDGTEQGRPAGVGGEYVTVAKPPEFRPLDINVSWKLLPKDLMYSILRLPDEQDQLNGNLAGINEFNPDPPDHIEFFQARQRGYAVLGLHASDLAEKLRLYAGFLAPVLDPGEWSRDKSMKEVIEDIDAKRAAYQLRQAARSQLFDAADNENE</sequence>
<evidence type="ECO:0000313" key="2">
    <source>
        <dbReference type="EMBL" id="MBI6624423.1"/>
    </source>
</evidence>
<gene>
    <name evidence="2" type="ORF">YA0853_12150</name>
</gene>
<reference evidence="2" key="1">
    <citation type="submission" date="2020-12" db="EMBL/GenBank/DDBJ databases">
        <title>Comparative genomic insights into the epidemiology and virulence of plant pathogenic Pseudomonads from Turkey.</title>
        <authorList>
            <person name="Dillon M."/>
            <person name="Ruiz-Bedoya T."/>
            <person name="Bendalovic-Torma C."/>
            <person name="Guttman K.M."/>
            <person name="Kwak H."/>
            <person name="Middleton M.A."/>
            <person name="Wang P.W."/>
            <person name="Horuz S."/>
            <person name="Aysan Y."/>
            <person name="Guttman D.S."/>
        </authorList>
    </citation>
    <scope>NUCLEOTIDE SEQUENCE</scope>
    <source>
        <strain evidence="2">S5_IA_3a</strain>
    </source>
</reference>
<feature type="transmembrane region" description="Helical" evidence="1">
    <location>
        <begin position="6"/>
        <end position="28"/>
    </location>
</feature>
<evidence type="ECO:0000256" key="1">
    <source>
        <dbReference type="SAM" id="Phobius"/>
    </source>
</evidence>
<dbReference type="EMBL" id="JAEILH010000017">
    <property type="protein sequence ID" value="MBI6624423.1"/>
    <property type="molecule type" value="Genomic_DNA"/>
</dbReference>
<dbReference type="AlphaFoldDB" id="A0A8I1JAZ2"/>
<comment type="caution">
    <text evidence="2">The sequence shown here is derived from an EMBL/GenBank/DDBJ whole genome shotgun (WGS) entry which is preliminary data.</text>
</comment>
<dbReference type="RefSeq" id="WP_198712379.1">
    <property type="nucleotide sequence ID" value="NZ_JAEILH010000017.1"/>
</dbReference>
<keyword evidence="1" id="KW-0472">Membrane</keyword>
<keyword evidence="1" id="KW-1133">Transmembrane helix</keyword>
<protein>
    <submittedName>
        <fullName evidence="2">Uncharacterized protein</fullName>
    </submittedName>
</protein>
<proteinExistence type="predicted"/>
<name>A0A8I1JAZ2_9PSED</name>
<organism evidence="2 3">
    <name type="scientific">Pseudomonas rhodesiae</name>
    <dbReference type="NCBI Taxonomy" id="76760"/>
    <lineage>
        <taxon>Bacteria</taxon>
        <taxon>Pseudomonadati</taxon>
        <taxon>Pseudomonadota</taxon>
        <taxon>Gammaproteobacteria</taxon>
        <taxon>Pseudomonadales</taxon>
        <taxon>Pseudomonadaceae</taxon>
        <taxon>Pseudomonas</taxon>
    </lineage>
</organism>
<evidence type="ECO:0000313" key="3">
    <source>
        <dbReference type="Proteomes" id="UP000645865"/>
    </source>
</evidence>